<dbReference type="InterPro" id="IPR038063">
    <property type="entry name" value="Transpep_catalytic_dom"/>
</dbReference>
<dbReference type="HOGENOM" id="CLU_039404_0_2_11"/>
<evidence type="ECO:0000256" key="12">
    <source>
        <dbReference type="ARBA" id="ARBA00060592"/>
    </source>
</evidence>
<keyword evidence="9" id="KW-0449">Lipoprotein</keyword>
<reference evidence="16 17" key="1">
    <citation type="journal article" date="2011" name="Stand. Genomic Sci.">
        <title>High quality draft genome sequence of Segniliparus rugosus CDC 945(T)= (ATCC BAA-974(T)).</title>
        <authorList>
            <person name="Earl A.M."/>
            <person name="Desjardins C.A."/>
            <person name="Fitzgerald M.G."/>
            <person name="Arachchi H.M."/>
            <person name="Zeng Q."/>
            <person name="Mehta T."/>
            <person name="Griggs A."/>
            <person name="Birren B.W."/>
            <person name="Toney N.C."/>
            <person name="Carr J."/>
            <person name="Posey J."/>
            <person name="Butler W.R."/>
        </authorList>
    </citation>
    <scope>NUCLEOTIDE SEQUENCE [LARGE SCALE GENOMIC DNA]</scope>
    <source>
        <strain evidence="17">ATCC BAA-974 / DSM 45345 / CCUG 50838 / CIP 108380 / JCM 13579 / CDC 945</strain>
    </source>
</reference>
<dbReference type="UniPathway" id="UPA00219"/>
<dbReference type="SUPFAM" id="SSF141523">
    <property type="entry name" value="L,D-transpeptidase catalytic domain-like"/>
    <property type="match status" value="1"/>
</dbReference>
<dbReference type="GO" id="GO:0071555">
    <property type="term" value="P:cell wall organization"/>
    <property type="evidence" value="ECO:0007669"/>
    <property type="project" value="UniProtKB-UniRule"/>
</dbReference>
<dbReference type="CDD" id="cd16913">
    <property type="entry name" value="YkuD_like"/>
    <property type="match status" value="1"/>
</dbReference>
<comment type="pathway">
    <text evidence="12">Glycan biosynthesis.</text>
</comment>
<gene>
    <name evidence="16" type="ORF">HMPREF9336_00007</name>
</gene>
<dbReference type="GO" id="GO:0071972">
    <property type="term" value="F:peptidoglycan L,D-transpeptidase activity"/>
    <property type="evidence" value="ECO:0007669"/>
    <property type="project" value="TreeGrafter"/>
</dbReference>
<proteinExistence type="predicted"/>
<evidence type="ECO:0000256" key="11">
    <source>
        <dbReference type="ARBA" id="ARBA00023316"/>
    </source>
</evidence>
<keyword evidence="5 13" id="KW-0133">Cell shape</keyword>
<evidence type="ECO:0000256" key="2">
    <source>
        <dbReference type="ARBA" id="ARBA00022475"/>
    </source>
</evidence>
<dbReference type="GO" id="GO:0018104">
    <property type="term" value="P:peptidoglycan-protein cross-linking"/>
    <property type="evidence" value="ECO:0007669"/>
    <property type="project" value="TreeGrafter"/>
</dbReference>
<dbReference type="PANTHER" id="PTHR30582">
    <property type="entry name" value="L,D-TRANSPEPTIDASE"/>
    <property type="match status" value="1"/>
</dbReference>
<dbReference type="EMBL" id="ACZI02000003">
    <property type="protein sequence ID" value="EFV15100.1"/>
    <property type="molecule type" value="Genomic_DNA"/>
</dbReference>
<comment type="caution">
    <text evidence="16">The sequence shown here is derived from an EMBL/GenBank/DDBJ whole genome shotgun (WGS) entry which is preliminary data.</text>
</comment>
<dbReference type="AlphaFoldDB" id="E5XKI8"/>
<evidence type="ECO:0000256" key="7">
    <source>
        <dbReference type="ARBA" id="ARBA00023136"/>
    </source>
</evidence>
<name>E5XKI8_SEGRC</name>
<keyword evidence="11 13" id="KW-0961">Cell wall biogenesis/degradation</keyword>
<evidence type="ECO:0000256" key="3">
    <source>
        <dbReference type="ARBA" id="ARBA00022679"/>
    </source>
</evidence>
<organism evidence="16 17">
    <name type="scientific">Segniliparus rugosus (strain ATCC BAA-974 / DSM 45345 / CCUG 50838 / CIP 108380 / JCM 13579 / CDC 945)</name>
    <dbReference type="NCBI Taxonomy" id="679197"/>
    <lineage>
        <taxon>Bacteria</taxon>
        <taxon>Bacillati</taxon>
        <taxon>Actinomycetota</taxon>
        <taxon>Actinomycetes</taxon>
        <taxon>Mycobacteriales</taxon>
        <taxon>Segniliparaceae</taxon>
        <taxon>Segniliparus</taxon>
    </lineage>
</organism>
<dbReference type="STRING" id="679197.HMPREF9336_00007"/>
<evidence type="ECO:0000256" key="4">
    <source>
        <dbReference type="ARBA" id="ARBA00022729"/>
    </source>
</evidence>
<keyword evidence="2" id="KW-1003">Cell membrane</keyword>
<dbReference type="eggNOG" id="COG1376">
    <property type="taxonomic scope" value="Bacteria"/>
</dbReference>
<feature type="active site" description="Nucleophile" evidence="13">
    <location>
        <position position="246"/>
    </location>
</feature>
<dbReference type="PROSITE" id="PS52029">
    <property type="entry name" value="LD_TPASE"/>
    <property type="match status" value="1"/>
</dbReference>
<dbReference type="Gene3D" id="2.40.440.10">
    <property type="entry name" value="L,D-transpeptidase catalytic domain-like"/>
    <property type="match status" value="1"/>
</dbReference>
<comment type="pathway">
    <text evidence="1 13">Cell wall biogenesis; peptidoglycan biosynthesis.</text>
</comment>
<dbReference type="GO" id="GO:0005576">
    <property type="term" value="C:extracellular region"/>
    <property type="evidence" value="ECO:0007669"/>
    <property type="project" value="TreeGrafter"/>
</dbReference>
<dbReference type="Pfam" id="PF03734">
    <property type="entry name" value="YkuD"/>
    <property type="match status" value="1"/>
</dbReference>
<evidence type="ECO:0000256" key="5">
    <source>
        <dbReference type="ARBA" id="ARBA00022960"/>
    </source>
</evidence>
<evidence type="ECO:0000256" key="6">
    <source>
        <dbReference type="ARBA" id="ARBA00022984"/>
    </source>
</evidence>
<dbReference type="InterPro" id="IPR005490">
    <property type="entry name" value="LD_TPept_cat_dom"/>
</dbReference>
<evidence type="ECO:0000256" key="8">
    <source>
        <dbReference type="ARBA" id="ARBA00023139"/>
    </source>
</evidence>
<dbReference type="GO" id="GO:0016746">
    <property type="term" value="F:acyltransferase activity"/>
    <property type="evidence" value="ECO:0007669"/>
    <property type="project" value="UniProtKB-KW"/>
</dbReference>
<feature type="signal peptide" evidence="14">
    <location>
        <begin position="1"/>
        <end position="31"/>
    </location>
</feature>
<evidence type="ECO:0000256" key="1">
    <source>
        <dbReference type="ARBA" id="ARBA00004752"/>
    </source>
</evidence>
<evidence type="ECO:0000256" key="14">
    <source>
        <dbReference type="SAM" id="SignalP"/>
    </source>
</evidence>
<evidence type="ECO:0000313" key="16">
    <source>
        <dbReference type="EMBL" id="EFV15100.1"/>
    </source>
</evidence>
<evidence type="ECO:0000256" key="10">
    <source>
        <dbReference type="ARBA" id="ARBA00023315"/>
    </source>
</evidence>
<accession>E5XKI8</accession>
<evidence type="ECO:0000256" key="9">
    <source>
        <dbReference type="ARBA" id="ARBA00023288"/>
    </source>
</evidence>
<evidence type="ECO:0000259" key="15">
    <source>
        <dbReference type="PROSITE" id="PS52029"/>
    </source>
</evidence>
<dbReference type="CDD" id="cd13431">
    <property type="entry name" value="LDT_IgD_like_1"/>
    <property type="match status" value="1"/>
</dbReference>
<dbReference type="FunFam" id="2.40.440.10:FF:000005">
    <property type="entry name" value="L,D-transpeptidase 2"/>
    <property type="match status" value="1"/>
</dbReference>
<dbReference type="GO" id="GO:0008360">
    <property type="term" value="P:regulation of cell shape"/>
    <property type="evidence" value="ECO:0007669"/>
    <property type="project" value="UniProtKB-UniRule"/>
</dbReference>
<keyword evidence="4 14" id="KW-0732">Signal</keyword>
<sequence length="287" mass="31201">MIVRMRIRLPRRSAVLFAVLLPVIAPGSAFAEPGDDGDEPERPPETAAQFEQRVYGAPNLSPTDGEVVGIAQPVLINFSKPVAAADQGKVQESVTITTNPPQQGVFYWFGDKQLRWRPTQFWTPGTVVDVQAGPTHTHYSIGDAFVTVADDATHQVTVTLNGKVVKTMPVSMGMDKFPTPNGTYYLQERLPTVVMDSSTFGIPTTAALGYKVNVQYASRMSWNGIYLHAAPWSVASQGKADVSHGCLNVSTENAKWFMENSHRGDPVIVKNTKGGILSRGDGLGDWN</sequence>
<keyword evidence="3" id="KW-0808">Transferase</keyword>
<dbReference type="PANTHER" id="PTHR30582:SF2">
    <property type="entry name" value="L,D-TRANSPEPTIDASE YCIB-RELATED"/>
    <property type="match status" value="1"/>
</dbReference>
<dbReference type="Gene3D" id="2.60.40.3710">
    <property type="match status" value="1"/>
</dbReference>
<keyword evidence="8" id="KW-0564">Palmitate</keyword>
<evidence type="ECO:0000256" key="13">
    <source>
        <dbReference type="PROSITE-ProRule" id="PRU01373"/>
    </source>
</evidence>
<feature type="active site" description="Proton donor/acceptor" evidence="13">
    <location>
        <position position="228"/>
    </location>
</feature>
<dbReference type="Proteomes" id="UP000004816">
    <property type="component" value="Unassembled WGS sequence"/>
</dbReference>
<feature type="domain" description="L,D-TPase catalytic" evidence="15">
    <location>
        <begin position="145"/>
        <end position="270"/>
    </location>
</feature>
<keyword evidence="7" id="KW-0472">Membrane</keyword>
<keyword evidence="6 13" id="KW-0573">Peptidoglycan synthesis</keyword>
<dbReference type="InterPro" id="IPR041280">
    <property type="entry name" value="Big_10"/>
</dbReference>
<dbReference type="InterPro" id="IPR050979">
    <property type="entry name" value="LD-transpeptidase"/>
</dbReference>
<keyword evidence="10" id="KW-0012">Acyltransferase</keyword>
<protein>
    <recommendedName>
        <fullName evidence="15">L,D-TPase catalytic domain-containing protein</fullName>
    </recommendedName>
</protein>
<evidence type="ECO:0000313" key="17">
    <source>
        <dbReference type="Proteomes" id="UP000004816"/>
    </source>
</evidence>
<keyword evidence="17" id="KW-1185">Reference proteome</keyword>
<feature type="chain" id="PRO_5003202502" description="L,D-TPase catalytic domain-containing protein" evidence="14">
    <location>
        <begin position="32"/>
        <end position="287"/>
    </location>
</feature>
<dbReference type="Pfam" id="PF17964">
    <property type="entry name" value="Big_10"/>
    <property type="match status" value="1"/>
</dbReference>